<dbReference type="Gene3D" id="1.25.40.390">
    <property type="match status" value="2"/>
</dbReference>
<protein>
    <submittedName>
        <fullName evidence="1">SusD-like starch-binding protein associating with outer membrane</fullName>
    </submittedName>
</protein>
<dbReference type="OrthoDB" id="1522814at2"/>
<organism evidence="1 2">
    <name type="scientific">Chitinophaga polysaccharea</name>
    <dbReference type="NCBI Taxonomy" id="1293035"/>
    <lineage>
        <taxon>Bacteria</taxon>
        <taxon>Pseudomonadati</taxon>
        <taxon>Bacteroidota</taxon>
        <taxon>Chitinophagia</taxon>
        <taxon>Chitinophagales</taxon>
        <taxon>Chitinophagaceae</taxon>
        <taxon>Chitinophaga</taxon>
    </lineage>
</organism>
<sequence length="435" mass="46721">MKRYIKQCLLGVVAISFITACKKDYQDPSGPSSEQAYSTPNALANAAVGLQAWYEKDRIGILYTSVASGSLLTGETFVTNPGNTDEAQIGAGGVKILNTNAIVTGLWSVSNKIRYEADSIMRRTNTIVTDKGYASGIIAYASIFKALAIGVQASFWEQVPAGSSTPGSTTNNVSFITGQQGFALAASTLDNAITAVTATPIGSNFLVNVPASVDVVNTLYALKARYALYAGDYAGALAAANKVDLTVKSVLGFNPQVTNPIYTLVTATNNIYNVVDSTMGLPVGLQPSLSDKRVPFYIATRTAKPHFNINGFFQTNVTAVPIYLPGEILLIKAECYARQHDVPNGLLQLNKVVTKTPAADPFGVGAALPPAVAASEQDLLTLIFQHRRIELFMGAQELEDSRRFGRPVAERKRNFFPYPFVERNDNPNTPQDPAF</sequence>
<accession>A0A561Q4W2</accession>
<dbReference type="Proteomes" id="UP000320811">
    <property type="component" value="Unassembled WGS sequence"/>
</dbReference>
<evidence type="ECO:0000313" key="1">
    <source>
        <dbReference type="EMBL" id="TWF45410.1"/>
    </source>
</evidence>
<dbReference type="RefSeq" id="WP_145664270.1">
    <property type="nucleotide sequence ID" value="NZ_VIWO01000001.1"/>
</dbReference>
<dbReference type="AlphaFoldDB" id="A0A561Q4W2"/>
<dbReference type="PROSITE" id="PS51257">
    <property type="entry name" value="PROKAR_LIPOPROTEIN"/>
    <property type="match status" value="1"/>
</dbReference>
<evidence type="ECO:0000313" key="2">
    <source>
        <dbReference type="Proteomes" id="UP000320811"/>
    </source>
</evidence>
<gene>
    <name evidence="1" type="ORF">FHW36_1011340</name>
</gene>
<keyword evidence="2" id="KW-1185">Reference proteome</keyword>
<dbReference type="InterPro" id="IPR011990">
    <property type="entry name" value="TPR-like_helical_dom_sf"/>
</dbReference>
<name>A0A561Q4W2_9BACT</name>
<proteinExistence type="predicted"/>
<dbReference type="EMBL" id="VIWO01000001">
    <property type="protein sequence ID" value="TWF45410.1"/>
    <property type="molecule type" value="Genomic_DNA"/>
</dbReference>
<comment type="caution">
    <text evidence="1">The sequence shown here is derived from an EMBL/GenBank/DDBJ whole genome shotgun (WGS) entry which is preliminary data.</text>
</comment>
<reference evidence="1 2" key="1">
    <citation type="submission" date="2019-06" db="EMBL/GenBank/DDBJ databases">
        <title>Sorghum-associated microbial communities from plants grown in Nebraska, USA.</title>
        <authorList>
            <person name="Schachtman D."/>
        </authorList>
    </citation>
    <scope>NUCLEOTIDE SEQUENCE [LARGE SCALE GENOMIC DNA]</scope>
    <source>
        <strain evidence="1 2">1209</strain>
    </source>
</reference>
<dbReference type="SUPFAM" id="SSF48452">
    <property type="entry name" value="TPR-like"/>
    <property type="match status" value="1"/>
</dbReference>